<dbReference type="OrthoDB" id="3030719at2759"/>
<gene>
    <name evidence="2" type="ORF">P691DRAFT_808586</name>
</gene>
<evidence type="ECO:0008006" key="4">
    <source>
        <dbReference type="Google" id="ProtNLM"/>
    </source>
</evidence>
<feature type="coiled-coil region" evidence="1">
    <location>
        <begin position="22"/>
        <end position="63"/>
    </location>
</feature>
<evidence type="ECO:0000313" key="2">
    <source>
        <dbReference type="EMBL" id="KAF9454444.1"/>
    </source>
</evidence>
<keyword evidence="1" id="KW-0175">Coiled coil</keyword>
<evidence type="ECO:0000313" key="3">
    <source>
        <dbReference type="Proteomes" id="UP000807342"/>
    </source>
</evidence>
<evidence type="ECO:0000256" key="1">
    <source>
        <dbReference type="SAM" id="Coils"/>
    </source>
</evidence>
<dbReference type="Gene3D" id="3.80.10.10">
    <property type="entry name" value="Ribonuclease Inhibitor"/>
    <property type="match status" value="1"/>
</dbReference>
<dbReference type="EMBL" id="MU151054">
    <property type="protein sequence ID" value="KAF9454444.1"/>
    <property type="molecule type" value="Genomic_DNA"/>
</dbReference>
<sequence length="496" mass="56626">MQDGSICLHCGRSQTPPRDASHRSLEEEIDFINRESERLDDHIRQLYNQKARLRRRLNDIQSTTRILPSETLSIIFLHGCSLHQRRIGIGPLIRFGAICSLWRQVAWSTPALWSTIETDIRTKTAGSNLAILDLCLRNAGMMPLSLDLRFDEEDLLSWGTTPKVVQLIVELVSKRENAEKLRFLRLQDPPVDWIRLLWANGGLDNLRVFALDGTTSVTDLDQGFTLPNMPRVHRLVLSNMWYHVIIPSAQTITTLELSMMSTEISVGIFIQCHNLVECHYSSDNQTQSDNDTSLDLPSPITFAHLTSLTWHFSAKEANFSLFRHLHLPVLQRLRLACLYIGPIPPEPFELLQSFFSRLPVSLSTLELDSWSCSRDDTHRLLPQLPGSIKTLSLHDCFGSFISHLLHELTPEQDERKNFPLLERLFISNALPRACLSLVTGMLYKRGDGVDAQFELEIPRPRFRPIEGRPDVVGGLEALARDRQIKLKYFELSPKSK</sequence>
<dbReference type="SUPFAM" id="SSF52047">
    <property type="entry name" value="RNI-like"/>
    <property type="match status" value="1"/>
</dbReference>
<accession>A0A9P5XP98</accession>
<dbReference type="AlphaFoldDB" id="A0A9P5XP98"/>
<organism evidence="2 3">
    <name type="scientific">Macrolepiota fuliginosa MF-IS2</name>
    <dbReference type="NCBI Taxonomy" id="1400762"/>
    <lineage>
        <taxon>Eukaryota</taxon>
        <taxon>Fungi</taxon>
        <taxon>Dikarya</taxon>
        <taxon>Basidiomycota</taxon>
        <taxon>Agaricomycotina</taxon>
        <taxon>Agaricomycetes</taxon>
        <taxon>Agaricomycetidae</taxon>
        <taxon>Agaricales</taxon>
        <taxon>Agaricineae</taxon>
        <taxon>Agaricaceae</taxon>
        <taxon>Macrolepiota</taxon>
    </lineage>
</organism>
<name>A0A9P5XP98_9AGAR</name>
<keyword evidence="3" id="KW-1185">Reference proteome</keyword>
<proteinExistence type="predicted"/>
<comment type="caution">
    <text evidence="2">The sequence shown here is derived from an EMBL/GenBank/DDBJ whole genome shotgun (WGS) entry which is preliminary data.</text>
</comment>
<reference evidence="2" key="1">
    <citation type="submission" date="2020-11" db="EMBL/GenBank/DDBJ databases">
        <authorList>
            <consortium name="DOE Joint Genome Institute"/>
            <person name="Ahrendt S."/>
            <person name="Riley R."/>
            <person name="Andreopoulos W."/>
            <person name="Labutti K."/>
            <person name="Pangilinan J."/>
            <person name="Ruiz-Duenas F.J."/>
            <person name="Barrasa J.M."/>
            <person name="Sanchez-Garcia M."/>
            <person name="Camarero S."/>
            <person name="Miyauchi S."/>
            <person name="Serrano A."/>
            <person name="Linde D."/>
            <person name="Babiker R."/>
            <person name="Drula E."/>
            <person name="Ayuso-Fernandez I."/>
            <person name="Pacheco R."/>
            <person name="Padilla G."/>
            <person name="Ferreira P."/>
            <person name="Barriuso J."/>
            <person name="Kellner H."/>
            <person name="Castanera R."/>
            <person name="Alfaro M."/>
            <person name="Ramirez L."/>
            <person name="Pisabarro A.G."/>
            <person name="Kuo A."/>
            <person name="Tritt A."/>
            <person name="Lipzen A."/>
            <person name="He G."/>
            <person name="Yan M."/>
            <person name="Ng V."/>
            <person name="Cullen D."/>
            <person name="Martin F."/>
            <person name="Rosso M.-N."/>
            <person name="Henrissat B."/>
            <person name="Hibbett D."/>
            <person name="Martinez A.T."/>
            <person name="Grigoriev I.V."/>
        </authorList>
    </citation>
    <scope>NUCLEOTIDE SEQUENCE</scope>
    <source>
        <strain evidence="2">MF-IS2</strain>
    </source>
</reference>
<protein>
    <recommendedName>
        <fullName evidence="4">F-box domain-containing protein</fullName>
    </recommendedName>
</protein>
<dbReference type="Proteomes" id="UP000807342">
    <property type="component" value="Unassembled WGS sequence"/>
</dbReference>
<dbReference type="InterPro" id="IPR032675">
    <property type="entry name" value="LRR_dom_sf"/>
</dbReference>